<feature type="domain" description="GAR" evidence="6">
    <location>
        <begin position="848"/>
        <end position="918"/>
    </location>
</feature>
<feature type="compositionally biased region" description="Low complexity" evidence="5">
    <location>
        <begin position="319"/>
        <end position="329"/>
    </location>
</feature>
<feature type="compositionally biased region" description="Basic and acidic residues" evidence="5">
    <location>
        <begin position="172"/>
        <end position="212"/>
    </location>
</feature>
<evidence type="ECO:0000259" key="6">
    <source>
        <dbReference type="PROSITE" id="PS51460"/>
    </source>
</evidence>
<dbReference type="GO" id="GO:0005856">
    <property type="term" value="C:cytoskeleton"/>
    <property type="evidence" value="ECO:0007669"/>
    <property type="project" value="UniProtKB-SubCell"/>
</dbReference>
<feature type="region of interest" description="Disordered" evidence="5">
    <location>
        <begin position="172"/>
        <end position="345"/>
    </location>
</feature>
<feature type="compositionally biased region" description="Basic and acidic residues" evidence="5">
    <location>
        <begin position="309"/>
        <end position="318"/>
    </location>
</feature>
<dbReference type="InterPro" id="IPR036534">
    <property type="entry name" value="GAR_dom_sf"/>
</dbReference>
<keyword evidence="2" id="KW-0963">Cytoplasm</keyword>
<dbReference type="Proteomes" id="UP000187209">
    <property type="component" value="Unassembled WGS sequence"/>
</dbReference>
<dbReference type="Gene3D" id="3.30.920.20">
    <property type="entry name" value="Gas2-like domain"/>
    <property type="match status" value="1"/>
</dbReference>
<organism evidence="7 8">
    <name type="scientific">Stentor coeruleus</name>
    <dbReference type="NCBI Taxonomy" id="5963"/>
    <lineage>
        <taxon>Eukaryota</taxon>
        <taxon>Sar</taxon>
        <taxon>Alveolata</taxon>
        <taxon>Ciliophora</taxon>
        <taxon>Postciliodesmatophora</taxon>
        <taxon>Heterotrichea</taxon>
        <taxon>Heterotrichida</taxon>
        <taxon>Stentoridae</taxon>
        <taxon>Stentor</taxon>
    </lineage>
</organism>
<protein>
    <recommendedName>
        <fullName evidence="6">GAR domain-containing protein</fullName>
    </recommendedName>
</protein>
<feature type="compositionally biased region" description="Low complexity" evidence="5">
    <location>
        <begin position="225"/>
        <end position="242"/>
    </location>
</feature>
<dbReference type="AlphaFoldDB" id="A0A1R2CPN8"/>
<keyword evidence="3" id="KW-0206">Cytoskeleton</keyword>
<evidence type="ECO:0000256" key="3">
    <source>
        <dbReference type="ARBA" id="ARBA00023212"/>
    </source>
</evidence>
<evidence type="ECO:0000256" key="5">
    <source>
        <dbReference type="SAM" id="MobiDB-lite"/>
    </source>
</evidence>
<sequence length="1004" mass="114011">MSTLSIELSEVFCQWLKDPSQINCRISIKSKIQVIKYQQQVTIQLINPNSSDQVHILIQEDNIVLGSLTVTLEWMFGSVLSKDLDEWINIEVPVESILLITKQQVKDIDAKSLRIRLTGKLLSPEPLKVQNQSDPDPIQTPTFESLSPLKNIAKDASPEVSSPVYEIKVETVEEKKEQSHADHRKMPSEADSLEKEPQDSKPGHLKPLDLSEKNPSSALQQPETKSPSIKSPFKSPRSKSPPARTEKLSPPTSPKALFVAKPAHEKKSPQPDQKSMKSPKGSPEKPEVQKKPVSQFTFSGDQESPSKVVENDQKKIADESLSIGSSELSSENEEESPTQVTRARPMKINLSAESITNPCGYLRNVVRVEWHLKTIMSILSKLKEEMGGQFLKLIEESTRRDSRSPTRSPSRKLTNSGLRTPGLAQRSLNASVISSFRVEEENILDIPGYVDVFLDRLSIKNADIMSTCVVGLIAKNTFGLVQSREIDPTKDAISQQEKTKNMINDSMKATSAEFAQECDNFDVMIKRLKDEISSISYTIESTKKKSQLLEYEKSTHEKSLEKLKTEREEILKKYNATFDLDTIKQLRKTNETLEKARIDMEEKLSGYAIQYKSIFEGSSALQNKFIEEKTSLLSEVKTLTSITDNIERENQKLRSELQGLTGFIYVDDEFRKMLASCQSNSRSHSLNMDSIRTQLTYLRSQKEDLANDAGILQQKIEAETKRVKTSQSGWNREIEMNNEIILNLNKDFKKLKQEVNYIEDVYSKKINVENAFEIISNKAKHNQETKDQLISELSYFSDFVFSLSQTFLQQKRIFEKVKSIVSEKEMEVEAMRTAVHEIKNSNPVYFPVGDDIIDQAIADYFNSRDDVLIVPFVRESYGVYLYGSKRVMVNIERGKLIVKVGGGFLPIEVFIDNYTDVELDKYDNKNVEVSPQMRKFMAKWVGGLNPRQISPEKMKEGLVKAMEGHKFTQAYGVKDARSVVIAKKAHEDFITPDRPETPIIEEDI</sequence>
<name>A0A1R2CPN8_9CILI</name>
<gene>
    <name evidence="7" type="ORF">SteCoe_6544</name>
</gene>
<comment type="subcellular location">
    <subcellularLocation>
        <location evidence="1">Cytoplasm</location>
        <location evidence="1">Cytoskeleton</location>
    </subcellularLocation>
</comment>
<feature type="compositionally biased region" description="Polar residues" evidence="5">
    <location>
        <begin position="213"/>
        <end position="224"/>
    </location>
</feature>
<evidence type="ECO:0000256" key="1">
    <source>
        <dbReference type="ARBA" id="ARBA00004245"/>
    </source>
</evidence>
<dbReference type="InterPro" id="IPR003108">
    <property type="entry name" value="GAR_dom"/>
</dbReference>
<dbReference type="EMBL" id="MPUH01000091">
    <property type="protein sequence ID" value="OMJ90976.1"/>
    <property type="molecule type" value="Genomic_DNA"/>
</dbReference>
<proteinExistence type="predicted"/>
<evidence type="ECO:0000256" key="4">
    <source>
        <dbReference type="SAM" id="Coils"/>
    </source>
</evidence>
<feature type="coiled-coil region" evidence="4">
    <location>
        <begin position="553"/>
        <end position="603"/>
    </location>
</feature>
<accession>A0A1R2CPN8</accession>
<evidence type="ECO:0000256" key="2">
    <source>
        <dbReference type="ARBA" id="ARBA00022490"/>
    </source>
</evidence>
<comment type="caution">
    <text evidence="7">The sequence shown here is derived from an EMBL/GenBank/DDBJ whole genome shotgun (WGS) entry which is preliminary data.</text>
</comment>
<keyword evidence="8" id="KW-1185">Reference proteome</keyword>
<dbReference type="OrthoDB" id="298720at2759"/>
<feature type="compositionally biased region" description="Polar residues" evidence="5">
    <location>
        <begin position="292"/>
        <end position="305"/>
    </location>
</feature>
<evidence type="ECO:0000313" key="8">
    <source>
        <dbReference type="Proteomes" id="UP000187209"/>
    </source>
</evidence>
<evidence type="ECO:0000313" key="7">
    <source>
        <dbReference type="EMBL" id="OMJ90976.1"/>
    </source>
</evidence>
<dbReference type="SUPFAM" id="SSF143575">
    <property type="entry name" value="GAS2 domain-like"/>
    <property type="match status" value="1"/>
</dbReference>
<reference evidence="7 8" key="1">
    <citation type="submission" date="2016-11" db="EMBL/GenBank/DDBJ databases">
        <title>The macronuclear genome of Stentor coeruleus: a giant cell with tiny introns.</title>
        <authorList>
            <person name="Slabodnick M."/>
            <person name="Ruby J.G."/>
            <person name="Reiff S.B."/>
            <person name="Swart E.C."/>
            <person name="Gosai S."/>
            <person name="Prabakaran S."/>
            <person name="Witkowska E."/>
            <person name="Larue G.E."/>
            <person name="Fisher S."/>
            <person name="Freeman R.M."/>
            <person name="Gunawardena J."/>
            <person name="Chu W."/>
            <person name="Stover N.A."/>
            <person name="Gregory B.D."/>
            <person name="Nowacki M."/>
            <person name="Derisi J."/>
            <person name="Roy S.W."/>
            <person name="Marshall W.F."/>
            <person name="Sood P."/>
        </authorList>
    </citation>
    <scope>NUCLEOTIDE SEQUENCE [LARGE SCALE GENOMIC DNA]</scope>
    <source>
        <strain evidence="7">WM001</strain>
    </source>
</reference>
<feature type="region of interest" description="Disordered" evidence="5">
    <location>
        <begin position="396"/>
        <end position="421"/>
    </location>
</feature>
<dbReference type="GO" id="GO:0008017">
    <property type="term" value="F:microtubule binding"/>
    <property type="evidence" value="ECO:0007669"/>
    <property type="project" value="InterPro"/>
</dbReference>
<keyword evidence="4" id="KW-0175">Coiled coil</keyword>
<dbReference type="PROSITE" id="PS51460">
    <property type="entry name" value="GAR"/>
    <property type="match status" value="1"/>
</dbReference>